<evidence type="ECO:0000313" key="1">
    <source>
        <dbReference type="EMBL" id="AVL95027.1"/>
    </source>
</evidence>
<sequence length="180" mass="21529">MIKDPAYYLKKAKHFYNISKQNDDSDDLNYLESESTDIYDDNIEDSEEEFSDDDDDEIEYEYVKFEPVDIEEIVNEKLKDIPPIKARYGRFYDPVSKHYFTIDKIFKNDGIRPNNKSTKVWYPENSLSYKYVRDPKTNKLYKTSKIYDDNGNYSQNLTEVNRKNIRRPGTTYVVPVYRSK</sequence>
<name>A0A2P1EMA0_9VIRU</name>
<accession>A0A2P1EMA0</accession>
<reference evidence="2" key="1">
    <citation type="submission" date="2018-01" db="EMBL/GenBank/DDBJ databases">
        <title>Testimony of 'menage a trois' revealed by the proteome of Megavirus virophage.</title>
        <authorList>
            <person name="Jeudy S."/>
            <person name="Bertaux L."/>
            <person name="Alempic J.-M."/>
            <person name="Lartigue A."/>
            <person name="Legendre M."/>
            <person name="Philippe N."/>
            <person name="Beucher L."/>
            <person name="Biondi E."/>
            <person name="Juul S."/>
            <person name="Turner D."/>
            <person name="Coute Y."/>
            <person name="Claverie J.-M."/>
            <person name="Abergel C."/>
        </authorList>
    </citation>
    <scope>NUCLEOTIDE SEQUENCE [LARGE SCALE GENOMIC DNA]</scope>
</reference>
<gene>
    <name evidence="1" type="ORF">mc_641</name>
</gene>
<dbReference type="Proteomes" id="UP000289600">
    <property type="component" value="Segment"/>
</dbReference>
<organism evidence="1 2">
    <name type="scientific">Moumouvirus australiensis</name>
    <dbReference type="NCBI Taxonomy" id="2109587"/>
    <lineage>
        <taxon>Viruses</taxon>
        <taxon>Varidnaviria</taxon>
        <taxon>Bamfordvirae</taxon>
        <taxon>Nucleocytoviricota</taxon>
        <taxon>Megaviricetes</taxon>
        <taxon>Imitervirales</taxon>
        <taxon>Mimiviridae</taxon>
        <taxon>Megamimivirinae</taxon>
        <taxon>Moumouvirus</taxon>
        <taxon>Moumouvirus australiense</taxon>
    </lineage>
</organism>
<protein>
    <submittedName>
        <fullName evidence="1">Uncharacterized protein</fullName>
    </submittedName>
</protein>
<dbReference type="EMBL" id="MG807320">
    <property type="protein sequence ID" value="AVL95027.1"/>
    <property type="molecule type" value="Genomic_DNA"/>
</dbReference>
<proteinExistence type="predicted"/>
<evidence type="ECO:0000313" key="2">
    <source>
        <dbReference type="Proteomes" id="UP000289600"/>
    </source>
</evidence>
<keyword evidence="2" id="KW-1185">Reference proteome</keyword>